<dbReference type="PANTHER" id="PTHR33939:SF1">
    <property type="entry name" value="DUF4371 DOMAIN-CONTAINING PROTEIN"/>
    <property type="match status" value="1"/>
</dbReference>
<evidence type="ECO:0000313" key="2">
    <source>
        <dbReference type="Proteomes" id="UP001159042"/>
    </source>
</evidence>
<organism evidence="1 2">
    <name type="scientific">Exocentrus adspersus</name>
    <dbReference type="NCBI Taxonomy" id="1586481"/>
    <lineage>
        <taxon>Eukaryota</taxon>
        <taxon>Metazoa</taxon>
        <taxon>Ecdysozoa</taxon>
        <taxon>Arthropoda</taxon>
        <taxon>Hexapoda</taxon>
        <taxon>Insecta</taxon>
        <taxon>Pterygota</taxon>
        <taxon>Neoptera</taxon>
        <taxon>Endopterygota</taxon>
        <taxon>Coleoptera</taxon>
        <taxon>Polyphaga</taxon>
        <taxon>Cucujiformia</taxon>
        <taxon>Chrysomeloidea</taxon>
        <taxon>Cerambycidae</taxon>
        <taxon>Lamiinae</taxon>
        <taxon>Acanthocinini</taxon>
        <taxon>Exocentrus</taxon>
    </lineage>
</organism>
<proteinExistence type="predicted"/>
<gene>
    <name evidence="1" type="ORF">NQ315_003591</name>
</gene>
<dbReference type="InterPro" id="IPR036397">
    <property type="entry name" value="RNaseH_sf"/>
</dbReference>
<sequence>MENYRRENSLQCVYLDENWMYSTRSRKRTWQEDSIRQEDSIKSCRKGHESTGKRFSVLHAGTKRGFVENASLVFSSTSKIANYHDSMNRQMFAEWVTGNLLPNLEESSLTIMDNAPYTTVLLRNRVPLTSWIKSQIQE</sequence>
<dbReference type="EMBL" id="JANEYG010000076">
    <property type="protein sequence ID" value="KAJ8914228.1"/>
    <property type="molecule type" value="Genomic_DNA"/>
</dbReference>
<reference evidence="1 2" key="1">
    <citation type="journal article" date="2023" name="Insect Mol. Biol.">
        <title>Genome sequencing provides insights into the evolution of gene families encoding plant cell wall-degrading enzymes in longhorned beetles.</title>
        <authorList>
            <person name="Shin N.R."/>
            <person name="Okamura Y."/>
            <person name="Kirsch R."/>
            <person name="Pauchet Y."/>
        </authorList>
    </citation>
    <scope>NUCLEOTIDE SEQUENCE [LARGE SCALE GENOMIC DNA]</scope>
    <source>
        <strain evidence="1">EAD_L_NR</strain>
    </source>
</reference>
<accession>A0AAV8VJ82</accession>
<dbReference type="Proteomes" id="UP001159042">
    <property type="component" value="Unassembled WGS sequence"/>
</dbReference>
<dbReference type="PANTHER" id="PTHR33939">
    <property type="entry name" value="PROTEIN CBG22215"/>
    <property type="match status" value="1"/>
</dbReference>
<protein>
    <recommendedName>
        <fullName evidence="3">Transposase</fullName>
    </recommendedName>
</protein>
<name>A0AAV8VJ82_9CUCU</name>
<evidence type="ECO:0008006" key="3">
    <source>
        <dbReference type="Google" id="ProtNLM"/>
    </source>
</evidence>
<dbReference type="Gene3D" id="3.30.420.10">
    <property type="entry name" value="Ribonuclease H-like superfamily/Ribonuclease H"/>
    <property type="match status" value="1"/>
</dbReference>
<dbReference type="AlphaFoldDB" id="A0AAV8VJ82"/>
<keyword evidence="2" id="KW-1185">Reference proteome</keyword>
<evidence type="ECO:0000313" key="1">
    <source>
        <dbReference type="EMBL" id="KAJ8914228.1"/>
    </source>
</evidence>
<dbReference type="GO" id="GO:0003676">
    <property type="term" value="F:nucleic acid binding"/>
    <property type="evidence" value="ECO:0007669"/>
    <property type="project" value="InterPro"/>
</dbReference>
<comment type="caution">
    <text evidence="1">The sequence shown here is derived from an EMBL/GenBank/DDBJ whole genome shotgun (WGS) entry which is preliminary data.</text>
</comment>